<comment type="caution">
    <text evidence="6">The sequence shown here is derived from an EMBL/GenBank/DDBJ whole genome shotgun (WGS) entry which is preliminary data.</text>
</comment>
<gene>
    <name evidence="6" type="ORF">PPNO1_LOCUS914</name>
</gene>
<feature type="transmembrane region" description="Helical" evidence="4">
    <location>
        <begin position="312"/>
        <end position="335"/>
    </location>
</feature>
<dbReference type="GO" id="GO:0022857">
    <property type="term" value="F:transmembrane transporter activity"/>
    <property type="evidence" value="ECO:0007669"/>
    <property type="project" value="InterPro"/>
</dbReference>
<evidence type="ECO:0000256" key="3">
    <source>
        <dbReference type="SAM" id="MobiDB-lite"/>
    </source>
</evidence>
<organism evidence="6 7">
    <name type="scientific">Parascedosporium putredinis</name>
    <dbReference type="NCBI Taxonomy" id="1442378"/>
    <lineage>
        <taxon>Eukaryota</taxon>
        <taxon>Fungi</taxon>
        <taxon>Dikarya</taxon>
        <taxon>Ascomycota</taxon>
        <taxon>Pezizomycotina</taxon>
        <taxon>Sordariomycetes</taxon>
        <taxon>Hypocreomycetidae</taxon>
        <taxon>Microascales</taxon>
        <taxon>Microascaceae</taxon>
        <taxon>Parascedosporium</taxon>
    </lineage>
</organism>
<dbReference type="GO" id="GO:0016020">
    <property type="term" value="C:membrane"/>
    <property type="evidence" value="ECO:0007669"/>
    <property type="project" value="UniProtKB-SubCell"/>
</dbReference>
<proteinExistence type="inferred from homology"/>
<feature type="transmembrane region" description="Helical" evidence="4">
    <location>
        <begin position="152"/>
        <end position="172"/>
    </location>
</feature>
<feature type="transmembrane region" description="Helical" evidence="4">
    <location>
        <begin position="377"/>
        <end position="397"/>
    </location>
</feature>
<dbReference type="AlphaFoldDB" id="A0A9P1M6A3"/>
<feature type="compositionally biased region" description="Polar residues" evidence="3">
    <location>
        <begin position="50"/>
        <end position="62"/>
    </location>
</feature>
<dbReference type="OrthoDB" id="410267at2759"/>
<keyword evidence="7" id="KW-1185">Reference proteome</keyword>
<dbReference type="Pfam" id="PF09811">
    <property type="entry name" value="Yae1_N"/>
    <property type="match status" value="1"/>
</dbReference>
<feature type="region of interest" description="Disordered" evidence="3">
    <location>
        <begin position="514"/>
        <end position="552"/>
    </location>
</feature>
<dbReference type="Pfam" id="PF07690">
    <property type="entry name" value="MFS_1"/>
    <property type="match status" value="1"/>
</dbReference>
<feature type="domain" description="Essential protein Yae1 N-terminal" evidence="5">
    <location>
        <begin position="466"/>
        <end position="504"/>
    </location>
</feature>
<comment type="similarity">
    <text evidence="2">Belongs to the major facilitator superfamily. Monocarboxylate porter (TC 2.A.1.13) family.</text>
</comment>
<evidence type="ECO:0000256" key="4">
    <source>
        <dbReference type="SAM" id="Phobius"/>
    </source>
</evidence>
<feature type="transmembrane region" description="Helical" evidence="4">
    <location>
        <begin position="347"/>
        <end position="365"/>
    </location>
</feature>
<dbReference type="EMBL" id="CALLCH030000001">
    <property type="protein sequence ID" value="CAI4211117.1"/>
    <property type="molecule type" value="Genomic_DNA"/>
</dbReference>
<reference evidence="6" key="1">
    <citation type="submission" date="2022-11" db="EMBL/GenBank/DDBJ databases">
        <authorList>
            <person name="Scott C."/>
            <person name="Bruce N."/>
        </authorList>
    </citation>
    <scope>NUCLEOTIDE SEQUENCE</scope>
</reference>
<dbReference type="SUPFAM" id="SSF103473">
    <property type="entry name" value="MFS general substrate transporter"/>
    <property type="match status" value="1"/>
</dbReference>
<dbReference type="InterPro" id="IPR019191">
    <property type="entry name" value="Essential_protein_Yae1_N"/>
</dbReference>
<name>A0A9P1M6A3_9PEZI</name>
<feature type="transmembrane region" description="Helical" evidence="4">
    <location>
        <begin position="178"/>
        <end position="198"/>
    </location>
</feature>
<dbReference type="PANTHER" id="PTHR11360:SF177">
    <property type="entry name" value="RIBOFLAVIN TRANSPORTER MCH5"/>
    <property type="match status" value="1"/>
</dbReference>
<feature type="region of interest" description="Disordered" evidence="3">
    <location>
        <begin position="434"/>
        <end position="455"/>
    </location>
</feature>
<keyword evidence="4" id="KW-0812">Transmembrane</keyword>
<evidence type="ECO:0000313" key="7">
    <source>
        <dbReference type="Proteomes" id="UP000838763"/>
    </source>
</evidence>
<feature type="transmembrane region" description="Helical" evidence="4">
    <location>
        <begin position="287"/>
        <end position="306"/>
    </location>
</feature>
<accession>A0A9P1M6A3</accession>
<dbReference type="InterPro" id="IPR050327">
    <property type="entry name" value="Proton-linked_MCT"/>
</dbReference>
<evidence type="ECO:0000256" key="1">
    <source>
        <dbReference type="ARBA" id="ARBA00004141"/>
    </source>
</evidence>
<feature type="transmembrane region" description="Helical" evidence="4">
    <location>
        <begin position="82"/>
        <end position="103"/>
    </location>
</feature>
<feature type="transmembrane region" description="Helical" evidence="4">
    <location>
        <begin position="123"/>
        <end position="145"/>
    </location>
</feature>
<feature type="region of interest" description="Disordered" evidence="3">
    <location>
        <begin position="1"/>
        <end position="73"/>
    </location>
</feature>
<dbReference type="Gene3D" id="1.20.1250.20">
    <property type="entry name" value="MFS general substrate transporter like domains"/>
    <property type="match status" value="2"/>
</dbReference>
<dbReference type="Proteomes" id="UP000838763">
    <property type="component" value="Unassembled WGS sequence"/>
</dbReference>
<feature type="compositionally biased region" description="Acidic residues" evidence="3">
    <location>
        <begin position="63"/>
        <end position="73"/>
    </location>
</feature>
<keyword evidence="4" id="KW-1133">Transmembrane helix</keyword>
<dbReference type="PANTHER" id="PTHR11360">
    <property type="entry name" value="MONOCARBOXYLATE TRANSPORTER"/>
    <property type="match status" value="1"/>
</dbReference>
<dbReference type="InterPro" id="IPR011701">
    <property type="entry name" value="MFS"/>
</dbReference>
<dbReference type="InterPro" id="IPR036259">
    <property type="entry name" value="MFS_trans_sf"/>
</dbReference>
<evidence type="ECO:0000313" key="6">
    <source>
        <dbReference type="EMBL" id="CAI4211117.1"/>
    </source>
</evidence>
<feature type="transmembrane region" description="Helical" evidence="4">
    <location>
        <begin position="256"/>
        <end position="275"/>
    </location>
</feature>
<evidence type="ECO:0000259" key="5">
    <source>
        <dbReference type="Pfam" id="PF09811"/>
    </source>
</evidence>
<sequence>MTASVNATGTDIRPVSSKGADGHLGPDKTGLAEKPAAVTSPEKSPPPASSRDTALPISSGSEETTDADDDDDDGYPEGGLRAWLVVLGSWLALFSSLGLMNSLATFQAYVSTHQLAGHSSGQIGWIFSLYTFLAFFCGIYIGPIFDKYGPRWLVLAGTILQLASLIFFSFSTTRGLGWAIRILALISLTLCGLSNFLIRSRLPPAQNANVHPDFRIFQNVTFSWTTLGIFLIEFALFIPLTYITSYMLYKGFDPTFSFNMLAVLNAGSALGRALPGYWGDKVGPFNSNIAAIVLAIIACFAVWLPAGHTTAGIVVFMFLIGFSSGNNISISPVCIGRLCKTQHYGRYYATCYTLVAVACLVSIPIGGEILSSNGGDYWGLIICTGTVYFGGGSAMFISRVEYSDDAHDMAAMDADYQPAPRSNAETVLDDVFGASGSEPSDGFEPRGQPAMPSDMPRLEREHATAGYRDGITAAKALSVQAGFDEGFSLGASIGSKVGQVLGLLDGIAESVSGGTLPGGSCGVNETAADPEGKGQVEPLLGEGSDDKNASDDDDKLRITRLSRTAREALKVEAVFGADYWFPDGTWKFDVVRGASDATEPEDIVFEDVANAHPLIREWTAVAEEEARRWGSTWTCWP</sequence>
<keyword evidence="4" id="KW-0472">Membrane</keyword>
<evidence type="ECO:0000256" key="2">
    <source>
        <dbReference type="ARBA" id="ARBA00006727"/>
    </source>
</evidence>
<comment type="subcellular location">
    <subcellularLocation>
        <location evidence="1">Membrane</location>
        <topology evidence="1">Multi-pass membrane protein</topology>
    </subcellularLocation>
</comment>
<feature type="transmembrane region" description="Helical" evidence="4">
    <location>
        <begin position="219"/>
        <end position="244"/>
    </location>
</feature>
<protein>
    <recommendedName>
        <fullName evidence="5">Essential protein Yae1 N-terminal domain-containing protein</fullName>
    </recommendedName>
</protein>